<reference evidence="3 4" key="1">
    <citation type="journal article" date="2011" name="Cell">
        <title>The monarch butterfly genome yields insights into long-distance migration.</title>
        <authorList>
            <person name="Zhan S."/>
            <person name="Merlin C."/>
            <person name="Boore J.L."/>
            <person name="Reppert S.M."/>
        </authorList>
    </citation>
    <scope>NUCLEOTIDE SEQUENCE [LARGE SCALE GENOMIC DNA]</scope>
    <source>
        <strain evidence="3">F-2</strain>
    </source>
</reference>
<gene>
    <name evidence="3" type="ORF">KGM_210234</name>
</gene>
<dbReference type="FunCoup" id="A0A212EWB8">
    <property type="interactions" value="190"/>
</dbReference>
<evidence type="ECO:0000256" key="1">
    <source>
        <dbReference type="ARBA" id="ARBA00022737"/>
    </source>
</evidence>
<dbReference type="KEGG" id="dpl:KGM_210234"/>
<dbReference type="Proteomes" id="UP000007151">
    <property type="component" value="Unassembled WGS sequence"/>
</dbReference>
<dbReference type="GO" id="GO:0045944">
    <property type="term" value="P:positive regulation of transcription by RNA polymerase II"/>
    <property type="evidence" value="ECO:0007669"/>
    <property type="project" value="TreeGrafter"/>
</dbReference>
<protein>
    <submittedName>
        <fullName evidence="3">Neurogenic locus notch protein 2</fullName>
    </submittedName>
</protein>
<evidence type="ECO:0000313" key="4">
    <source>
        <dbReference type="Proteomes" id="UP000007151"/>
    </source>
</evidence>
<dbReference type="OrthoDB" id="341259at2759"/>
<dbReference type="PROSITE" id="PS50088">
    <property type="entry name" value="ANK_REPEAT"/>
    <property type="match status" value="3"/>
</dbReference>
<evidence type="ECO:0000256" key="2">
    <source>
        <dbReference type="ARBA" id="ARBA00023043"/>
    </source>
</evidence>
<dbReference type="GO" id="GO:0000976">
    <property type="term" value="F:transcription cis-regulatory region binding"/>
    <property type="evidence" value="ECO:0007669"/>
    <property type="project" value="TreeGrafter"/>
</dbReference>
<comment type="caution">
    <text evidence="3">The sequence shown here is derived from an EMBL/GenBank/DDBJ whole genome shotgun (WGS) entry which is preliminary data.</text>
</comment>
<keyword evidence="1" id="KW-0677">Repeat</keyword>
<sequence>MTSDLCEEDVVVRLSSPHIISSETIVPAASNVGGGRIQTGGVELGRRLLLAARAGDTATVLDLMAKGAPFTTDWLGTSPLHLAAANNHVETCGVLLRAGVSRDARTKVERTPLHLAAHAGHAAVVALLLDHGAMVDCRDMLHMTPLHWASARGHVAVVRELVCRGADLLARCKFRKTPRCLAVRAGASDVMAVLDQAAKEHDRPTVTEETPKIQHFETIQRLQEVRQQTKTKPPEKTIVIESKTEPASGLSGAALLRAHGITLLPRDRGSTVLSALRSGRTVVLSDAGKLMLKESTNAPVMVSATSASVDASNNTASNSQSSLPTTNIVTSSNITDAKGVMVRARTLNTIKGVKGLQMLSVNRSDHTVKKVISSHDLQKVKLLGVKENKSPRRPALKILLNKANLTRLLANTTNASTTNNTQISIEPSGELSESPVQSDAVMEDASESSLRVQLQQAHAALASLAAELRHCKAKLAKYEHTH</sequence>
<dbReference type="eggNOG" id="ENOG502RTFX">
    <property type="taxonomic scope" value="Eukaryota"/>
</dbReference>
<dbReference type="Pfam" id="PF12796">
    <property type="entry name" value="Ank_2"/>
    <property type="match status" value="1"/>
</dbReference>
<dbReference type="InterPro" id="IPR036770">
    <property type="entry name" value="Ankyrin_rpt-contain_sf"/>
</dbReference>
<organism evidence="3 4">
    <name type="scientific">Danaus plexippus plexippus</name>
    <dbReference type="NCBI Taxonomy" id="278856"/>
    <lineage>
        <taxon>Eukaryota</taxon>
        <taxon>Metazoa</taxon>
        <taxon>Ecdysozoa</taxon>
        <taxon>Arthropoda</taxon>
        <taxon>Hexapoda</taxon>
        <taxon>Insecta</taxon>
        <taxon>Pterygota</taxon>
        <taxon>Neoptera</taxon>
        <taxon>Endopterygota</taxon>
        <taxon>Lepidoptera</taxon>
        <taxon>Glossata</taxon>
        <taxon>Ditrysia</taxon>
        <taxon>Papilionoidea</taxon>
        <taxon>Nymphalidae</taxon>
        <taxon>Danainae</taxon>
        <taxon>Danaini</taxon>
        <taxon>Danaina</taxon>
        <taxon>Danaus</taxon>
        <taxon>Danaus</taxon>
    </lineage>
</organism>
<dbReference type="STRING" id="278856.A0A212EWB8"/>
<dbReference type="SMART" id="SM00248">
    <property type="entry name" value="ANK"/>
    <property type="match status" value="4"/>
</dbReference>
<dbReference type="Gene3D" id="1.25.40.20">
    <property type="entry name" value="Ankyrin repeat-containing domain"/>
    <property type="match status" value="1"/>
</dbReference>
<keyword evidence="4" id="KW-1185">Reference proteome</keyword>
<dbReference type="InterPro" id="IPR002110">
    <property type="entry name" value="Ankyrin_rpt"/>
</dbReference>
<dbReference type="PANTHER" id="PTHR24193:SF121">
    <property type="entry name" value="ADA2A-CONTAINING COMPLEX COMPONENT 3, ISOFORM D"/>
    <property type="match status" value="1"/>
</dbReference>
<dbReference type="GO" id="GO:0005634">
    <property type="term" value="C:nucleus"/>
    <property type="evidence" value="ECO:0007669"/>
    <property type="project" value="TreeGrafter"/>
</dbReference>
<dbReference type="EMBL" id="AGBW02012018">
    <property type="protein sequence ID" value="OWR45792.1"/>
    <property type="molecule type" value="Genomic_DNA"/>
</dbReference>
<dbReference type="PANTHER" id="PTHR24193">
    <property type="entry name" value="ANKYRIN REPEAT PROTEIN"/>
    <property type="match status" value="1"/>
</dbReference>
<proteinExistence type="predicted"/>
<dbReference type="InterPro" id="IPR050663">
    <property type="entry name" value="Ankyrin-SOCS_Box"/>
</dbReference>
<name>A0A212EWB8_DANPL</name>
<dbReference type="AlphaFoldDB" id="A0A212EWB8"/>
<evidence type="ECO:0000313" key="3">
    <source>
        <dbReference type="EMBL" id="OWR45792.1"/>
    </source>
</evidence>
<keyword evidence="2" id="KW-0040">ANK repeat</keyword>
<dbReference type="PRINTS" id="PR01415">
    <property type="entry name" value="ANKYRIN"/>
</dbReference>
<dbReference type="SUPFAM" id="SSF48403">
    <property type="entry name" value="Ankyrin repeat"/>
    <property type="match status" value="1"/>
</dbReference>
<accession>A0A212EWB8</accession>
<dbReference type="PROSITE" id="PS50297">
    <property type="entry name" value="ANK_REP_REGION"/>
    <property type="match status" value="3"/>
</dbReference>